<evidence type="ECO:0000256" key="4">
    <source>
        <dbReference type="ARBA" id="ARBA00005139"/>
    </source>
</evidence>
<dbReference type="CDD" id="cd04911">
    <property type="entry name" value="ACT_AKiii-YclM-BS_1"/>
    <property type="match status" value="1"/>
</dbReference>
<evidence type="ECO:0000256" key="13">
    <source>
        <dbReference type="PIRSR" id="PIRSR000726-1"/>
    </source>
</evidence>
<dbReference type="UniPathway" id="UPA00051">
    <property type="reaction ID" value="UER00462"/>
</dbReference>
<keyword evidence="6 14" id="KW-0808">Transferase</keyword>
<proteinExistence type="inferred from homology"/>
<sequence length="439" mass="48332">MIKVVKFGGSSLANAEQFKKVGAIIRSEEARRYVVPSAPGKRDSKDTKVTDMLYHCYDMAVAEEDTTKALDDIKKRYMEIIEGLNLSMSLDKEFEQIAVDFKAKKGSDYAASRGEYLNGLIMAEYLGFEFIDAKDVIFFDNNGVFDADKTDAVLIERLKSTERAVIPGFYGALENGDIKTFSRGGSDITGSIVAKAVQADIYENWTDVSGFLVGDPRIIKDPEVISTITYKELRELSYMGAGVLHEDAIFPVRKEGIPINIRNTNAPEDPGTMIVKNTCLKPEYTITGIAGKKGFVAINIEKDMMNSEIGFGRKVLRVFEENGISFEHMPSGIDTLTVFVHQDEFVEKEQSVLAGLDHAANPDSVDLESDLALIAVVGRGMRQTRGTAGRIFSALAHANVNVKMIDQGSSELNIIIGVSNKDFEVAINAIYNIFVLAKL</sequence>
<dbReference type="CDD" id="cd04916">
    <property type="entry name" value="ACT_AKiii-YclM-BS_2"/>
    <property type="match status" value="1"/>
</dbReference>
<name>A0A7I8DNH8_9FIRM</name>
<evidence type="ECO:0000256" key="8">
    <source>
        <dbReference type="ARBA" id="ARBA00022777"/>
    </source>
</evidence>
<evidence type="ECO:0000256" key="1">
    <source>
        <dbReference type="ARBA" id="ARBA00003121"/>
    </source>
</evidence>
<evidence type="ECO:0000259" key="16">
    <source>
        <dbReference type="PROSITE" id="PS51671"/>
    </source>
</evidence>
<feature type="binding site" evidence="13">
    <location>
        <position position="217"/>
    </location>
    <ligand>
        <name>ATP</name>
        <dbReference type="ChEBI" id="CHEBI:30616"/>
    </ligand>
</feature>
<evidence type="ECO:0000256" key="14">
    <source>
        <dbReference type="RuleBase" id="RU003448"/>
    </source>
</evidence>
<dbReference type="Pfam" id="PF22468">
    <property type="entry name" value="ACT_9"/>
    <property type="match status" value="1"/>
</dbReference>
<keyword evidence="8 14" id="KW-0418">Kinase</keyword>
<comment type="function">
    <text evidence="1">Catalyzes the phosphorylation of the beta-carboxyl group of aspartic acid with ATP to yield 4-phospho-L-aspartate, which is involved in the branched biosynthetic pathway leading to the biosynthesis of amino acids threonine, isoleucine and methionine.</text>
</comment>
<evidence type="ECO:0000256" key="15">
    <source>
        <dbReference type="RuleBase" id="RU004249"/>
    </source>
</evidence>
<dbReference type="RefSeq" id="WP_185259144.1">
    <property type="nucleotide sequence ID" value="NZ_AP023368.1"/>
</dbReference>
<comment type="pathway">
    <text evidence="2 15">Amino-acid biosynthesis; L-lysine biosynthesis via DAP pathway; (S)-tetrahydrodipicolinate from L-aspartate: step 1/4.</text>
</comment>
<dbReference type="InterPro" id="IPR054352">
    <property type="entry name" value="ACT_Aspartokinase"/>
</dbReference>
<dbReference type="AlphaFoldDB" id="A0A7I8DNH8"/>
<dbReference type="PROSITE" id="PS00324">
    <property type="entry name" value="ASPARTOKINASE"/>
    <property type="match status" value="1"/>
</dbReference>
<dbReference type="InterPro" id="IPR036393">
    <property type="entry name" value="AceGlu_kinase-like_sf"/>
</dbReference>
<keyword evidence="11" id="KW-0457">Lysine biosynthesis</keyword>
<evidence type="ECO:0000256" key="7">
    <source>
        <dbReference type="ARBA" id="ARBA00022741"/>
    </source>
</evidence>
<dbReference type="NCBIfam" id="TIGR00657">
    <property type="entry name" value="asp_kinases"/>
    <property type="match status" value="1"/>
</dbReference>
<comment type="pathway">
    <text evidence="4 15">Amino-acid biosynthesis; L-threonine biosynthesis; L-threonine from L-aspartate: step 1/5.</text>
</comment>
<dbReference type="PANTHER" id="PTHR21499">
    <property type="entry name" value="ASPARTATE KINASE"/>
    <property type="match status" value="1"/>
</dbReference>
<dbReference type="GO" id="GO:0009088">
    <property type="term" value="P:threonine biosynthetic process"/>
    <property type="evidence" value="ECO:0007669"/>
    <property type="project" value="UniProtKB-UniPathway"/>
</dbReference>
<dbReference type="UniPathway" id="UPA00034">
    <property type="reaction ID" value="UER00015"/>
</dbReference>
<reference evidence="17 18" key="2">
    <citation type="submission" date="2020-08" db="EMBL/GenBank/DDBJ databases">
        <authorList>
            <person name="Ueki A."/>
            <person name="Tonouchi A."/>
        </authorList>
    </citation>
    <scope>NUCLEOTIDE SEQUENCE [LARGE SCALE GENOMIC DNA]</scope>
    <source>
        <strain evidence="17 18">CTTW</strain>
    </source>
</reference>
<feature type="binding site" evidence="13">
    <location>
        <position position="115"/>
    </location>
    <ligand>
        <name>substrate</name>
    </ligand>
</feature>
<evidence type="ECO:0000313" key="17">
    <source>
        <dbReference type="EMBL" id="BCJ98841.1"/>
    </source>
</evidence>
<keyword evidence="9 13" id="KW-0067">ATP-binding</keyword>
<protein>
    <recommendedName>
        <fullName evidence="14">Aspartokinase</fullName>
        <ecNumber evidence="14">2.7.2.4</ecNumber>
    </recommendedName>
</protein>
<dbReference type="InterPro" id="IPR001341">
    <property type="entry name" value="Asp_kinase"/>
</dbReference>
<dbReference type="Gene3D" id="3.30.2130.10">
    <property type="entry name" value="VC0802-like"/>
    <property type="match status" value="1"/>
</dbReference>
<comment type="similarity">
    <text evidence="5 14">Belongs to the aspartokinase family.</text>
</comment>
<dbReference type="KEGG" id="acht:bsdcttw_18820"/>
<evidence type="ECO:0000256" key="11">
    <source>
        <dbReference type="ARBA" id="ARBA00023154"/>
    </source>
</evidence>
<dbReference type="NCBIfam" id="NF006540">
    <property type="entry name" value="PRK09034.1"/>
    <property type="match status" value="1"/>
</dbReference>
<keyword evidence="18" id="KW-1185">Reference proteome</keyword>
<feature type="binding site" evidence="13">
    <location>
        <begin position="6"/>
        <end position="9"/>
    </location>
    <ligand>
        <name>ATP</name>
        <dbReference type="ChEBI" id="CHEBI:30616"/>
    </ligand>
</feature>
<dbReference type="FunFam" id="3.30.2130.10:FF:000001">
    <property type="entry name" value="Bifunctional aspartokinase/homoserine dehydrogenase"/>
    <property type="match status" value="1"/>
</dbReference>
<dbReference type="UniPathway" id="UPA00050">
    <property type="reaction ID" value="UER00461"/>
</dbReference>
<dbReference type="PANTHER" id="PTHR21499:SF67">
    <property type="entry name" value="ASPARTOKINASE 3"/>
    <property type="match status" value="1"/>
</dbReference>
<dbReference type="InterPro" id="IPR001048">
    <property type="entry name" value="Asp/Glu/Uridylate_kinase"/>
</dbReference>
<accession>A0A7I8DNH8</accession>
<dbReference type="Pfam" id="PF00696">
    <property type="entry name" value="AA_kinase"/>
    <property type="match status" value="1"/>
</dbReference>
<dbReference type="InterPro" id="IPR018042">
    <property type="entry name" value="Aspartate_kinase_CS"/>
</dbReference>
<evidence type="ECO:0000256" key="12">
    <source>
        <dbReference type="ARBA" id="ARBA00047872"/>
    </source>
</evidence>
<dbReference type="GO" id="GO:0005524">
    <property type="term" value="F:ATP binding"/>
    <property type="evidence" value="ECO:0007669"/>
    <property type="project" value="UniProtKB-KW"/>
</dbReference>
<dbReference type="SUPFAM" id="SSF53633">
    <property type="entry name" value="Carbamate kinase-like"/>
    <property type="match status" value="1"/>
</dbReference>
<comment type="pathway">
    <text evidence="3 15">Amino-acid biosynthesis; L-methionine biosynthesis via de novo pathway; L-homoserine from L-aspartate: step 1/3.</text>
</comment>
<evidence type="ECO:0000313" key="18">
    <source>
        <dbReference type="Proteomes" id="UP000515703"/>
    </source>
</evidence>
<organism evidence="17 18">
    <name type="scientific">Anaerocolumna chitinilytica</name>
    <dbReference type="NCBI Taxonomy" id="1727145"/>
    <lineage>
        <taxon>Bacteria</taxon>
        <taxon>Bacillati</taxon>
        <taxon>Bacillota</taxon>
        <taxon>Clostridia</taxon>
        <taxon>Lachnospirales</taxon>
        <taxon>Lachnospiraceae</taxon>
        <taxon>Anaerocolumna</taxon>
    </lineage>
</organism>
<dbReference type="GO" id="GO:0004072">
    <property type="term" value="F:aspartate kinase activity"/>
    <property type="evidence" value="ECO:0007669"/>
    <property type="project" value="UniProtKB-EC"/>
</dbReference>
<dbReference type="EC" id="2.7.2.4" evidence="14"/>
<comment type="catalytic activity">
    <reaction evidence="12 14">
        <text>L-aspartate + ATP = 4-phospho-L-aspartate + ADP</text>
        <dbReference type="Rhea" id="RHEA:23776"/>
        <dbReference type="ChEBI" id="CHEBI:29991"/>
        <dbReference type="ChEBI" id="CHEBI:30616"/>
        <dbReference type="ChEBI" id="CHEBI:57535"/>
        <dbReference type="ChEBI" id="CHEBI:456216"/>
        <dbReference type="EC" id="2.7.2.4"/>
    </reaction>
</comment>
<feature type="domain" description="ACT" evidence="16">
    <location>
        <begin position="376"/>
        <end position="439"/>
    </location>
</feature>
<dbReference type="GO" id="GO:0009090">
    <property type="term" value="P:homoserine biosynthetic process"/>
    <property type="evidence" value="ECO:0007669"/>
    <property type="project" value="TreeGrafter"/>
</dbReference>
<reference evidence="17 18" key="1">
    <citation type="submission" date="2020-08" db="EMBL/GenBank/DDBJ databases">
        <title>Draft genome sequencing of an Anaerocolumna strain isolated from anoxic soil subjected to BSD treatment.</title>
        <authorList>
            <person name="Uek A."/>
            <person name="Tonouchi A."/>
        </authorList>
    </citation>
    <scope>NUCLEOTIDE SEQUENCE [LARGE SCALE GENOMIC DNA]</scope>
    <source>
        <strain evidence="17 18">CTTW</strain>
    </source>
</reference>
<dbReference type="GO" id="GO:0005829">
    <property type="term" value="C:cytosol"/>
    <property type="evidence" value="ECO:0007669"/>
    <property type="project" value="TreeGrafter"/>
</dbReference>
<dbReference type="PIRSF" id="PIRSF000726">
    <property type="entry name" value="Asp_kin"/>
    <property type="match status" value="1"/>
</dbReference>
<keyword evidence="10" id="KW-0220">Diaminopimelate biosynthesis</keyword>
<feature type="binding site" evidence="13">
    <location>
        <begin position="206"/>
        <end position="207"/>
    </location>
    <ligand>
        <name>ATP</name>
        <dbReference type="ChEBI" id="CHEBI:30616"/>
    </ligand>
</feature>
<dbReference type="InterPro" id="IPR002912">
    <property type="entry name" value="ACT_dom"/>
</dbReference>
<evidence type="ECO:0000256" key="3">
    <source>
        <dbReference type="ARBA" id="ARBA00004986"/>
    </source>
</evidence>
<dbReference type="Gene3D" id="3.40.1160.10">
    <property type="entry name" value="Acetylglutamate kinase-like"/>
    <property type="match status" value="1"/>
</dbReference>
<dbReference type="SUPFAM" id="SSF55021">
    <property type="entry name" value="ACT-like"/>
    <property type="match status" value="2"/>
</dbReference>
<keyword evidence="15" id="KW-0028">Amino-acid biosynthesis</keyword>
<dbReference type="InterPro" id="IPR005260">
    <property type="entry name" value="Asp_kin_monofn"/>
</dbReference>
<dbReference type="PROSITE" id="PS51671">
    <property type="entry name" value="ACT"/>
    <property type="match status" value="1"/>
</dbReference>
<evidence type="ECO:0000256" key="6">
    <source>
        <dbReference type="ARBA" id="ARBA00022679"/>
    </source>
</evidence>
<evidence type="ECO:0000256" key="10">
    <source>
        <dbReference type="ARBA" id="ARBA00022915"/>
    </source>
</evidence>
<dbReference type="GO" id="GO:0019877">
    <property type="term" value="P:diaminopimelate biosynthetic process"/>
    <property type="evidence" value="ECO:0007669"/>
    <property type="project" value="UniProtKB-KW"/>
</dbReference>
<feature type="binding site" evidence="13">
    <location>
        <position position="50"/>
    </location>
    <ligand>
        <name>substrate</name>
    </ligand>
</feature>
<evidence type="ECO:0000256" key="9">
    <source>
        <dbReference type="ARBA" id="ARBA00022840"/>
    </source>
</evidence>
<dbReference type="GO" id="GO:0009089">
    <property type="term" value="P:lysine biosynthetic process via diaminopimelate"/>
    <property type="evidence" value="ECO:0007669"/>
    <property type="project" value="UniProtKB-UniPathway"/>
</dbReference>
<keyword evidence="7 13" id="KW-0547">Nucleotide-binding</keyword>
<evidence type="ECO:0000256" key="5">
    <source>
        <dbReference type="ARBA" id="ARBA00010122"/>
    </source>
</evidence>
<dbReference type="EMBL" id="AP023368">
    <property type="protein sequence ID" value="BCJ98841.1"/>
    <property type="molecule type" value="Genomic_DNA"/>
</dbReference>
<gene>
    <name evidence="17" type="ORF">bsdcttw_18820</name>
</gene>
<dbReference type="InterPro" id="IPR045865">
    <property type="entry name" value="ACT-like_dom_sf"/>
</dbReference>
<evidence type="ECO:0000256" key="2">
    <source>
        <dbReference type="ARBA" id="ARBA00004766"/>
    </source>
</evidence>
<dbReference type="Proteomes" id="UP000515703">
    <property type="component" value="Chromosome"/>
</dbReference>